<dbReference type="SUPFAM" id="SSF46689">
    <property type="entry name" value="Homeodomain-like"/>
    <property type="match status" value="1"/>
</dbReference>
<dbReference type="InterPro" id="IPR009057">
    <property type="entry name" value="Homeodomain-like_sf"/>
</dbReference>
<gene>
    <name evidence="1" type="ORF">ACFFIC_19035</name>
</gene>
<reference evidence="1 2" key="1">
    <citation type="submission" date="2024-09" db="EMBL/GenBank/DDBJ databases">
        <authorList>
            <person name="Sun Q."/>
            <person name="Mori K."/>
        </authorList>
    </citation>
    <scope>NUCLEOTIDE SEQUENCE [LARGE SCALE GENOMIC DNA]</scope>
    <source>
        <strain evidence="1 2">CCM 7468</strain>
    </source>
</reference>
<comment type="caution">
    <text evidence="1">The sequence shown here is derived from an EMBL/GenBank/DDBJ whole genome shotgun (WGS) entry which is preliminary data.</text>
</comment>
<protein>
    <submittedName>
        <fullName evidence="1">Transposase</fullName>
    </submittedName>
</protein>
<dbReference type="RefSeq" id="WP_377053250.1">
    <property type="nucleotide sequence ID" value="NZ_JBHLVZ010000068.1"/>
</dbReference>
<feature type="non-terminal residue" evidence="1">
    <location>
        <position position="54"/>
    </location>
</feature>
<name>A0ABV6IVI0_9PROT</name>
<accession>A0ABV6IVI0</accession>
<dbReference type="Pfam" id="PF01527">
    <property type="entry name" value="HTH_Tnp_1"/>
    <property type="match status" value="1"/>
</dbReference>
<keyword evidence="2" id="KW-1185">Reference proteome</keyword>
<dbReference type="Proteomes" id="UP001589789">
    <property type="component" value="Unassembled WGS sequence"/>
</dbReference>
<dbReference type="InterPro" id="IPR002514">
    <property type="entry name" value="Transposase_8"/>
</dbReference>
<dbReference type="EMBL" id="JBHLVZ010000068">
    <property type="protein sequence ID" value="MFC0387620.1"/>
    <property type="molecule type" value="Genomic_DNA"/>
</dbReference>
<proteinExistence type="predicted"/>
<evidence type="ECO:0000313" key="1">
    <source>
        <dbReference type="EMBL" id="MFC0387620.1"/>
    </source>
</evidence>
<sequence length="54" mass="6165">MTTTRREFTEEFKREAVLLLESSGRPLMQVAKEVGMQPSMLRNWRARGRAPAGS</sequence>
<dbReference type="Gene3D" id="1.10.10.60">
    <property type="entry name" value="Homeodomain-like"/>
    <property type="match status" value="1"/>
</dbReference>
<organism evidence="1 2">
    <name type="scientific">Muricoccus vinaceus</name>
    <dbReference type="NCBI Taxonomy" id="424704"/>
    <lineage>
        <taxon>Bacteria</taxon>
        <taxon>Pseudomonadati</taxon>
        <taxon>Pseudomonadota</taxon>
        <taxon>Alphaproteobacteria</taxon>
        <taxon>Acetobacterales</taxon>
        <taxon>Roseomonadaceae</taxon>
        <taxon>Muricoccus</taxon>
    </lineage>
</organism>
<evidence type="ECO:0000313" key="2">
    <source>
        <dbReference type="Proteomes" id="UP001589789"/>
    </source>
</evidence>